<keyword evidence="5" id="KW-0808">Transferase</keyword>
<protein>
    <recommendedName>
        <fullName evidence="3">histidine kinase</fullName>
        <ecNumber evidence="3">2.7.13.3</ecNumber>
    </recommendedName>
</protein>
<dbReference type="InterPro" id="IPR050351">
    <property type="entry name" value="BphY/WalK/GraS-like"/>
</dbReference>
<dbReference type="InterPro" id="IPR005467">
    <property type="entry name" value="His_kinase_dom"/>
</dbReference>
<comment type="subcellular location">
    <subcellularLocation>
        <location evidence="2">Membrane</location>
    </subcellularLocation>
</comment>
<evidence type="ECO:0000313" key="11">
    <source>
        <dbReference type="EMBL" id="NHN29687.1"/>
    </source>
</evidence>
<comment type="caution">
    <text evidence="11">The sequence shown here is derived from an EMBL/GenBank/DDBJ whole genome shotgun (WGS) entry which is preliminary data.</text>
</comment>
<dbReference type="PROSITE" id="PS50109">
    <property type="entry name" value="HIS_KIN"/>
    <property type="match status" value="1"/>
</dbReference>
<evidence type="ECO:0000256" key="3">
    <source>
        <dbReference type="ARBA" id="ARBA00012438"/>
    </source>
</evidence>
<comment type="catalytic activity">
    <reaction evidence="1">
        <text>ATP + protein L-histidine = ADP + protein N-phospho-L-histidine.</text>
        <dbReference type="EC" id="2.7.13.3"/>
    </reaction>
</comment>
<reference evidence="11" key="1">
    <citation type="submission" date="2020-03" db="EMBL/GenBank/DDBJ databases">
        <title>Draft sequencing of Paenibacilllus sp. S3N08.</title>
        <authorList>
            <person name="Kim D.-U."/>
        </authorList>
    </citation>
    <scope>NUCLEOTIDE SEQUENCE</scope>
    <source>
        <strain evidence="11">S3N08</strain>
    </source>
</reference>
<dbReference type="SUPFAM" id="SSF55874">
    <property type="entry name" value="ATPase domain of HSP90 chaperone/DNA topoisomerase II/histidine kinase"/>
    <property type="match status" value="1"/>
</dbReference>
<sequence length="57" mass="6228">MILNIFYRAEKSRSEQTGGSGLGLAIVKSIIDAHEGLITVSSSERHTVFEIKLPLLT</sequence>
<evidence type="ECO:0000256" key="9">
    <source>
        <dbReference type="ARBA" id="ARBA00023012"/>
    </source>
</evidence>
<evidence type="ECO:0000256" key="1">
    <source>
        <dbReference type="ARBA" id="ARBA00000085"/>
    </source>
</evidence>
<evidence type="ECO:0000256" key="7">
    <source>
        <dbReference type="ARBA" id="ARBA00022777"/>
    </source>
</evidence>
<evidence type="ECO:0000313" key="12">
    <source>
        <dbReference type="Proteomes" id="UP001165962"/>
    </source>
</evidence>
<keyword evidence="8" id="KW-0067">ATP-binding</keyword>
<accession>A0ABX0J0M3</accession>
<dbReference type="InterPro" id="IPR003594">
    <property type="entry name" value="HATPase_dom"/>
</dbReference>
<dbReference type="EMBL" id="JAAOIW010000002">
    <property type="protein sequence ID" value="NHN29687.1"/>
    <property type="molecule type" value="Genomic_DNA"/>
</dbReference>
<evidence type="ECO:0000259" key="10">
    <source>
        <dbReference type="PROSITE" id="PS50109"/>
    </source>
</evidence>
<evidence type="ECO:0000256" key="5">
    <source>
        <dbReference type="ARBA" id="ARBA00022679"/>
    </source>
</evidence>
<organism evidence="11 12">
    <name type="scientific">Paenibacillus agricola</name>
    <dbReference type="NCBI Taxonomy" id="2716264"/>
    <lineage>
        <taxon>Bacteria</taxon>
        <taxon>Bacillati</taxon>
        <taxon>Bacillota</taxon>
        <taxon>Bacilli</taxon>
        <taxon>Bacillales</taxon>
        <taxon>Paenibacillaceae</taxon>
        <taxon>Paenibacillus</taxon>
    </lineage>
</organism>
<dbReference type="PANTHER" id="PTHR45453">
    <property type="entry name" value="PHOSPHATE REGULON SENSOR PROTEIN PHOR"/>
    <property type="match status" value="1"/>
</dbReference>
<proteinExistence type="predicted"/>
<evidence type="ECO:0000256" key="4">
    <source>
        <dbReference type="ARBA" id="ARBA00022553"/>
    </source>
</evidence>
<evidence type="ECO:0000256" key="2">
    <source>
        <dbReference type="ARBA" id="ARBA00004370"/>
    </source>
</evidence>
<dbReference type="PRINTS" id="PR00344">
    <property type="entry name" value="BCTRLSENSOR"/>
</dbReference>
<dbReference type="Proteomes" id="UP001165962">
    <property type="component" value="Unassembled WGS sequence"/>
</dbReference>
<keyword evidence="6" id="KW-0547">Nucleotide-binding</keyword>
<dbReference type="PANTHER" id="PTHR45453:SF1">
    <property type="entry name" value="PHOSPHATE REGULON SENSOR PROTEIN PHOR"/>
    <property type="match status" value="1"/>
</dbReference>
<keyword evidence="12" id="KW-1185">Reference proteome</keyword>
<name>A0ABX0J0M3_9BACL</name>
<gene>
    <name evidence="11" type="ORF">G9U52_07550</name>
</gene>
<dbReference type="InterPro" id="IPR036890">
    <property type="entry name" value="HATPase_C_sf"/>
</dbReference>
<keyword evidence="4" id="KW-0597">Phosphoprotein</keyword>
<keyword evidence="7" id="KW-0418">Kinase</keyword>
<keyword evidence="9" id="KW-0902">Two-component regulatory system</keyword>
<dbReference type="Gene3D" id="3.30.565.10">
    <property type="entry name" value="Histidine kinase-like ATPase, C-terminal domain"/>
    <property type="match status" value="1"/>
</dbReference>
<dbReference type="InterPro" id="IPR004358">
    <property type="entry name" value="Sig_transdc_His_kin-like_C"/>
</dbReference>
<feature type="domain" description="Histidine kinase" evidence="10">
    <location>
        <begin position="1"/>
        <end position="57"/>
    </location>
</feature>
<dbReference type="Pfam" id="PF02518">
    <property type="entry name" value="HATPase_c"/>
    <property type="match status" value="1"/>
</dbReference>
<dbReference type="RefSeq" id="WP_166148234.1">
    <property type="nucleotide sequence ID" value="NZ_JAAOIW010000002.1"/>
</dbReference>
<evidence type="ECO:0000256" key="8">
    <source>
        <dbReference type="ARBA" id="ARBA00022840"/>
    </source>
</evidence>
<dbReference type="EC" id="2.7.13.3" evidence="3"/>
<evidence type="ECO:0000256" key="6">
    <source>
        <dbReference type="ARBA" id="ARBA00022741"/>
    </source>
</evidence>